<comment type="similarity">
    <text evidence="1 5">Belongs to the CoaE family.</text>
</comment>
<evidence type="ECO:0000256" key="3">
    <source>
        <dbReference type="ARBA" id="ARBA00022840"/>
    </source>
</evidence>
<keyword evidence="2 5" id="KW-0547">Nucleotide-binding</keyword>
<sequence>MADFIVGLTGGIGSGKTTISNLFAKLGVNIIDADVIARDVVKPGSPALTAITHHFGQQILQNNGQLNRGLLRAIIFKNQNEKAWLNQLMHPLIRTAITNALKECPGSYCILSAPLLFENKLNAITNRDLVIDVSPTTQIKRTTGRDDVDEQQVQAIIDSQMARSERLALADDVIDNESSDLAQVKQKVAKLHQQYQTLARK</sequence>
<keyword evidence="5" id="KW-0963">Cytoplasm</keyword>
<evidence type="ECO:0000256" key="6">
    <source>
        <dbReference type="NCBIfam" id="TIGR00152"/>
    </source>
</evidence>
<dbReference type="SUPFAM" id="SSF52540">
    <property type="entry name" value="P-loop containing nucleoside triphosphate hydrolases"/>
    <property type="match status" value="1"/>
</dbReference>
<dbReference type="Proteomes" id="UP001157186">
    <property type="component" value="Unassembled WGS sequence"/>
</dbReference>
<evidence type="ECO:0000256" key="5">
    <source>
        <dbReference type="HAMAP-Rule" id="MF_00376"/>
    </source>
</evidence>
<reference evidence="8 9" key="1">
    <citation type="submission" date="2023-03" db="EMBL/GenBank/DDBJ databases">
        <title>Draft genome sequence of Thalassotalea insulae KCTC 62186T.</title>
        <authorList>
            <person name="Sawabe T."/>
        </authorList>
    </citation>
    <scope>NUCLEOTIDE SEQUENCE [LARGE SCALE GENOMIC DNA]</scope>
    <source>
        <strain evidence="8 9">KCTC 62186</strain>
    </source>
</reference>
<organism evidence="8 9">
    <name type="scientific">Thalassotalea insulae</name>
    <dbReference type="NCBI Taxonomy" id="2056778"/>
    <lineage>
        <taxon>Bacteria</taxon>
        <taxon>Pseudomonadati</taxon>
        <taxon>Pseudomonadota</taxon>
        <taxon>Gammaproteobacteria</taxon>
        <taxon>Alteromonadales</taxon>
        <taxon>Colwelliaceae</taxon>
        <taxon>Thalassotalea</taxon>
    </lineage>
</organism>
<dbReference type="CDD" id="cd02022">
    <property type="entry name" value="DPCK"/>
    <property type="match status" value="1"/>
</dbReference>
<keyword evidence="5 8" id="KW-0418">Kinase</keyword>
<evidence type="ECO:0000313" key="9">
    <source>
        <dbReference type="Proteomes" id="UP001157186"/>
    </source>
</evidence>
<name>A0ABQ6GRG7_9GAMM</name>
<dbReference type="GO" id="GO:0016301">
    <property type="term" value="F:kinase activity"/>
    <property type="evidence" value="ECO:0007669"/>
    <property type="project" value="UniProtKB-KW"/>
</dbReference>
<gene>
    <name evidence="5 8" type="primary">coaE</name>
    <name evidence="8" type="ORF">tinsulaeT_11240</name>
</gene>
<dbReference type="InterPro" id="IPR027417">
    <property type="entry name" value="P-loop_NTPase"/>
</dbReference>
<dbReference type="InterPro" id="IPR001977">
    <property type="entry name" value="Depp_CoAkinase"/>
</dbReference>
<feature type="binding site" evidence="5">
    <location>
        <begin position="13"/>
        <end position="18"/>
    </location>
    <ligand>
        <name>ATP</name>
        <dbReference type="ChEBI" id="CHEBI:30616"/>
    </ligand>
</feature>
<dbReference type="PANTHER" id="PTHR10695:SF46">
    <property type="entry name" value="BIFUNCTIONAL COENZYME A SYNTHASE-RELATED"/>
    <property type="match status" value="1"/>
</dbReference>
<dbReference type="HAMAP" id="MF_00376">
    <property type="entry name" value="Dephospho_CoA_kinase"/>
    <property type="match status" value="1"/>
</dbReference>
<dbReference type="EMBL" id="BSST01000001">
    <property type="protein sequence ID" value="GLX77784.1"/>
    <property type="molecule type" value="Genomic_DNA"/>
</dbReference>
<comment type="caution">
    <text evidence="8">The sequence shown here is derived from an EMBL/GenBank/DDBJ whole genome shotgun (WGS) entry which is preliminary data.</text>
</comment>
<dbReference type="Gene3D" id="3.40.50.300">
    <property type="entry name" value="P-loop containing nucleotide triphosphate hydrolases"/>
    <property type="match status" value="1"/>
</dbReference>
<evidence type="ECO:0000256" key="4">
    <source>
        <dbReference type="ARBA" id="ARBA00022993"/>
    </source>
</evidence>
<evidence type="ECO:0000256" key="7">
    <source>
        <dbReference type="SAM" id="Coils"/>
    </source>
</evidence>
<feature type="coiled-coil region" evidence="7">
    <location>
        <begin position="174"/>
        <end position="201"/>
    </location>
</feature>
<proteinExistence type="inferred from homology"/>
<dbReference type="NCBIfam" id="TIGR00152">
    <property type="entry name" value="dephospho-CoA kinase"/>
    <property type="match status" value="1"/>
</dbReference>
<comment type="catalytic activity">
    <reaction evidence="5">
        <text>3'-dephospho-CoA + ATP = ADP + CoA + H(+)</text>
        <dbReference type="Rhea" id="RHEA:18245"/>
        <dbReference type="ChEBI" id="CHEBI:15378"/>
        <dbReference type="ChEBI" id="CHEBI:30616"/>
        <dbReference type="ChEBI" id="CHEBI:57287"/>
        <dbReference type="ChEBI" id="CHEBI:57328"/>
        <dbReference type="ChEBI" id="CHEBI:456216"/>
        <dbReference type="EC" id="2.7.1.24"/>
    </reaction>
</comment>
<protein>
    <recommendedName>
        <fullName evidence="5 6">Dephospho-CoA kinase</fullName>
        <ecNumber evidence="5 6">2.7.1.24</ecNumber>
    </recommendedName>
    <alternativeName>
        <fullName evidence="5">Dephosphocoenzyme A kinase</fullName>
    </alternativeName>
</protein>
<keyword evidence="3 5" id="KW-0067">ATP-binding</keyword>
<dbReference type="RefSeq" id="WP_284243675.1">
    <property type="nucleotide sequence ID" value="NZ_BSST01000001.1"/>
</dbReference>
<accession>A0ABQ6GRG7</accession>
<comment type="subcellular location">
    <subcellularLocation>
        <location evidence="5">Cytoplasm</location>
    </subcellularLocation>
</comment>
<evidence type="ECO:0000256" key="1">
    <source>
        <dbReference type="ARBA" id="ARBA00009018"/>
    </source>
</evidence>
<evidence type="ECO:0000256" key="2">
    <source>
        <dbReference type="ARBA" id="ARBA00022741"/>
    </source>
</evidence>
<keyword evidence="9" id="KW-1185">Reference proteome</keyword>
<keyword evidence="7" id="KW-0175">Coiled coil</keyword>
<dbReference type="PANTHER" id="PTHR10695">
    <property type="entry name" value="DEPHOSPHO-COA KINASE-RELATED"/>
    <property type="match status" value="1"/>
</dbReference>
<evidence type="ECO:0000313" key="8">
    <source>
        <dbReference type="EMBL" id="GLX77784.1"/>
    </source>
</evidence>
<dbReference type="EC" id="2.7.1.24" evidence="5 6"/>
<keyword evidence="5" id="KW-0808">Transferase</keyword>
<comment type="pathway">
    <text evidence="5">Cofactor biosynthesis; coenzyme A biosynthesis; CoA from (R)-pantothenate: step 5/5.</text>
</comment>
<dbReference type="Pfam" id="PF01121">
    <property type="entry name" value="CoaE"/>
    <property type="match status" value="1"/>
</dbReference>
<comment type="function">
    <text evidence="5">Catalyzes the phosphorylation of the 3'-hydroxyl group of dephosphocoenzyme A to form coenzyme A.</text>
</comment>
<keyword evidence="4 5" id="KW-0173">Coenzyme A biosynthesis</keyword>
<dbReference type="PROSITE" id="PS51219">
    <property type="entry name" value="DPCK"/>
    <property type="match status" value="1"/>
</dbReference>